<keyword evidence="2" id="KW-0067">ATP-binding</keyword>
<comment type="caution">
    <text evidence="4">The sequence shown here is derived from an EMBL/GenBank/DDBJ whole genome shotgun (WGS) entry which is preliminary data.</text>
</comment>
<protein>
    <recommendedName>
        <fullName evidence="3">AMP-dependent synthetase/ligase domain-containing protein</fullName>
    </recommendedName>
</protein>
<evidence type="ECO:0000259" key="3">
    <source>
        <dbReference type="Pfam" id="PF00501"/>
    </source>
</evidence>
<name>A0A532V4L0_UNCL8</name>
<dbReference type="PANTHER" id="PTHR43272">
    <property type="entry name" value="LONG-CHAIN-FATTY-ACID--COA LIGASE"/>
    <property type="match status" value="1"/>
</dbReference>
<evidence type="ECO:0000313" key="4">
    <source>
        <dbReference type="EMBL" id="TKJ42144.1"/>
    </source>
</evidence>
<organism evidence="4 5">
    <name type="scientific">candidate division LCP-89 bacterium B3_LCP</name>
    <dbReference type="NCBI Taxonomy" id="2012998"/>
    <lineage>
        <taxon>Bacteria</taxon>
        <taxon>Pseudomonadati</taxon>
        <taxon>Bacteria division LCP-89</taxon>
    </lineage>
</organism>
<sequence>MKFPDSIGAVHQEICAKFGKKAALMHKAGSGYQSITYQEFGERVLALAAQFLHLGINPGDKIGLISGSRPEWPYVDFAAQSIGAVLVPVYTSLTAPQVQYILKDAGVKILFAENPSQAKKAEALRIKGQLESIWVFDDSEDNSSEFENFSKLLHSSTKETDQVLHALQKVTRDDLATLIYTSGTTGEPKGVMLTHGNILANLEQVLGVLDINPKDVFLSLLPLAHVFERTAGHYLPLCTGASVAYAESPATVSKNLGEVQPTVMLAVPRLYEMMRAKILDTVEKSPKVRQKIFHWALGVGRQSMHGGSRKKPALAVKRALADRLVYSKLRAKTGGRIRIFVSGGAALSPDVAEFFVSAGMPLIEGYGLTETSPVLCANIIEDNRPGTVGPPLPGVDIRIDPGGEILAKGPNIMQGYYNLPKDTKAVFTDRGFFRTGDIGHFDERGYLVITGRKKEIMVTSKGKNIAPAPIENLIKTSPYINEIMLIGDNRQYLTALAIPNFEKLSDVGLWHSDYSLHEDASIDDPKINKMIRAEIRQLSVDLAEFEQVKKFVVLRRDFSIEAGELTPTLKVRRDVVMERYEKEINSMYKTAVS</sequence>
<evidence type="ECO:0000256" key="2">
    <source>
        <dbReference type="ARBA" id="ARBA00022840"/>
    </source>
</evidence>
<dbReference type="GO" id="GO:0016020">
    <property type="term" value="C:membrane"/>
    <property type="evidence" value="ECO:0007669"/>
    <property type="project" value="TreeGrafter"/>
</dbReference>
<gene>
    <name evidence="4" type="ORF">CEE37_00265</name>
</gene>
<dbReference type="GO" id="GO:0005524">
    <property type="term" value="F:ATP binding"/>
    <property type="evidence" value="ECO:0007669"/>
    <property type="project" value="UniProtKB-KW"/>
</dbReference>
<dbReference type="PROSITE" id="PS00455">
    <property type="entry name" value="AMP_BINDING"/>
    <property type="match status" value="1"/>
</dbReference>
<keyword evidence="1" id="KW-0547">Nucleotide-binding</keyword>
<dbReference type="InterPro" id="IPR042099">
    <property type="entry name" value="ANL_N_sf"/>
</dbReference>
<proteinExistence type="predicted"/>
<feature type="domain" description="AMP-dependent synthetase/ligase" evidence="3">
    <location>
        <begin position="13"/>
        <end position="417"/>
    </location>
</feature>
<dbReference type="AlphaFoldDB" id="A0A532V4L0"/>
<accession>A0A532V4L0</accession>
<dbReference type="Pfam" id="PF23562">
    <property type="entry name" value="AMP-binding_C_3"/>
    <property type="match status" value="1"/>
</dbReference>
<dbReference type="Pfam" id="PF00501">
    <property type="entry name" value="AMP-binding"/>
    <property type="match status" value="1"/>
</dbReference>
<dbReference type="PRINTS" id="PR00154">
    <property type="entry name" value="AMPBINDING"/>
</dbReference>
<evidence type="ECO:0000256" key="1">
    <source>
        <dbReference type="ARBA" id="ARBA00022741"/>
    </source>
</evidence>
<dbReference type="InterPro" id="IPR000873">
    <property type="entry name" value="AMP-dep_synth/lig_dom"/>
</dbReference>
<dbReference type="SUPFAM" id="SSF56801">
    <property type="entry name" value="Acetyl-CoA synthetase-like"/>
    <property type="match status" value="1"/>
</dbReference>
<dbReference type="EMBL" id="NJBN01000001">
    <property type="protein sequence ID" value="TKJ42144.1"/>
    <property type="molecule type" value="Genomic_DNA"/>
</dbReference>
<evidence type="ECO:0000313" key="5">
    <source>
        <dbReference type="Proteomes" id="UP000319619"/>
    </source>
</evidence>
<dbReference type="InterPro" id="IPR020459">
    <property type="entry name" value="AMP-binding"/>
</dbReference>
<dbReference type="Proteomes" id="UP000319619">
    <property type="component" value="Unassembled WGS sequence"/>
</dbReference>
<dbReference type="CDD" id="cd05907">
    <property type="entry name" value="VL_LC_FACS_like"/>
    <property type="match status" value="1"/>
</dbReference>
<dbReference type="Gene3D" id="3.40.50.12780">
    <property type="entry name" value="N-terminal domain of ligase-like"/>
    <property type="match status" value="1"/>
</dbReference>
<dbReference type="PANTHER" id="PTHR43272:SF33">
    <property type="entry name" value="AMP-BINDING DOMAIN-CONTAINING PROTEIN-RELATED"/>
    <property type="match status" value="1"/>
</dbReference>
<dbReference type="GO" id="GO:0004467">
    <property type="term" value="F:long-chain fatty acid-CoA ligase activity"/>
    <property type="evidence" value="ECO:0007669"/>
    <property type="project" value="TreeGrafter"/>
</dbReference>
<dbReference type="InterPro" id="IPR020845">
    <property type="entry name" value="AMP-binding_CS"/>
</dbReference>
<reference evidence="4 5" key="1">
    <citation type="submission" date="2017-06" db="EMBL/GenBank/DDBJ databases">
        <title>Novel microbial phyla capable of carbon fixation and sulfur reduction in deep-sea sediments.</title>
        <authorList>
            <person name="Huang J."/>
            <person name="Baker B."/>
            <person name="Wang Y."/>
        </authorList>
    </citation>
    <scope>NUCLEOTIDE SEQUENCE [LARGE SCALE GENOMIC DNA]</scope>
    <source>
        <strain evidence="4">B3_LCP</strain>
    </source>
</reference>